<dbReference type="PANTHER" id="PTHR34300">
    <property type="entry name" value="QUEUOSINE PRECURSOR TRANSPORTER-RELATED"/>
    <property type="match status" value="1"/>
</dbReference>
<feature type="transmembrane region" description="Helical" evidence="1">
    <location>
        <begin position="189"/>
        <end position="214"/>
    </location>
</feature>
<dbReference type="GeneID" id="11262832"/>
<dbReference type="HOGENOM" id="CLU_099322_0_0_2"/>
<evidence type="ECO:0000313" key="2">
    <source>
        <dbReference type="EMBL" id="CCC82562.1"/>
    </source>
</evidence>
<name>G4RLW7_THETK</name>
<dbReference type="KEGG" id="ttn:TTX_1947"/>
<feature type="transmembrane region" description="Helical" evidence="1">
    <location>
        <begin position="162"/>
        <end position="183"/>
    </location>
</feature>
<dbReference type="GO" id="GO:0005886">
    <property type="term" value="C:plasma membrane"/>
    <property type="evidence" value="ECO:0007669"/>
    <property type="project" value="UniProtKB-SubCell"/>
</dbReference>
<dbReference type="PANTHER" id="PTHR34300:SF2">
    <property type="entry name" value="QUEUOSINE PRECURSOR TRANSPORTER-RELATED"/>
    <property type="match status" value="1"/>
</dbReference>
<feature type="transmembrane region" description="Helical" evidence="1">
    <location>
        <begin position="56"/>
        <end position="78"/>
    </location>
</feature>
<keyword evidence="1" id="KW-0812">Transmembrane</keyword>
<evidence type="ECO:0000313" key="3">
    <source>
        <dbReference type="Proteomes" id="UP000002654"/>
    </source>
</evidence>
<dbReference type="STRING" id="768679.TTX_1947"/>
<feature type="transmembrane region" description="Helical" evidence="1">
    <location>
        <begin position="90"/>
        <end position="111"/>
    </location>
</feature>
<dbReference type="eggNOG" id="arCOG04284">
    <property type="taxonomic scope" value="Archaea"/>
</dbReference>
<keyword evidence="1" id="KW-0813">Transport</keyword>
<feature type="transmembrane region" description="Helical" evidence="1">
    <location>
        <begin position="31"/>
        <end position="50"/>
    </location>
</feature>
<comment type="subcellular location">
    <subcellularLocation>
        <location evidence="1">Cell membrane</location>
        <topology evidence="1">Multi-pass membrane protein</topology>
    </subcellularLocation>
</comment>
<keyword evidence="3" id="KW-1185">Reference proteome</keyword>
<comment type="function">
    <text evidence="1">Involved in the import of queuosine (Q) precursors, required for Q precursor salvage.</text>
</comment>
<keyword evidence="1" id="KW-1003">Cell membrane</keyword>
<dbReference type="RefSeq" id="WP_014127815.1">
    <property type="nucleotide sequence ID" value="NC_016070.1"/>
</dbReference>
<dbReference type="InterPro" id="IPR003744">
    <property type="entry name" value="YhhQ"/>
</dbReference>
<sequence length="233" mass="25519">MLAELVLWAVAVFGLTALFYRLLLDVLKIDPTTLAMAFYMVLLTISQYAASKLTYYLGFVVPAGTMTYVATVAMLDIITLREGFRFARNVVLAGFLSQFLITAVNQVVLLLPSAVGSNAQYETVFSTTARIAAASPIAYLAAETLDAYVISRVGGAVWKRVLYSDPAAMAVDTMVFMPVAFWGALPPNVFWQTVLGLLAAKLSLTPAVVGIVYLNRRYLLKRAYEASRSYNQL</sequence>
<dbReference type="OrthoDB" id="27816at2157"/>
<dbReference type="Pfam" id="PF02592">
    <property type="entry name" value="Vut_1"/>
    <property type="match status" value="1"/>
</dbReference>
<accession>G4RLW7</accession>
<evidence type="ECO:0000256" key="1">
    <source>
        <dbReference type="HAMAP-Rule" id="MF_02088"/>
    </source>
</evidence>
<dbReference type="PaxDb" id="768679-TTX_1947"/>
<keyword evidence="1" id="KW-1133">Transmembrane helix</keyword>
<dbReference type="GO" id="GO:0022857">
    <property type="term" value="F:transmembrane transporter activity"/>
    <property type="evidence" value="ECO:0007669"/>
    <property type="project" value="UniProtKB-UniRule"/>
</dbReference>
<reference evidence="2 3" key="1">
    <citation type="journal article" date="2011" name="PLoS ONE">
        <title>The complete genome sequence of Thermoproteus tenax: a physiologically versatile member of the Crenarchaeota.</title>
        <authorList>
            <person name="Siebers B."/>
            <person name="Zaparty M."/>
            <person name="Raddatz G."/>
            <person name="Tjaden B."/>
            <person name="Albers S.V."/>
            <person name="Bell S.D."/>
            <person name="Blombach F."/>
            <person name="Kletzin A."/>
            <person name="Kyrpides N."/>
            <person name="Lanz C."/>
            <person name="Plagens A."/>
            <person name="Rampp M."/>
            <person name="Rosinus A."/>
            <person name="von Jan M."/>
            <person name="Makarova K.S."/>
            <person name="Klenk H.P."/>
            <person name="Schuster S.C."/>
            <person name="Hensel R."/>
        </authorList>
    </citation>
    <scope>NUCLEOTIDE SEQUENCE [LARGE SCALE GENOMIC DNA]</scope>
    <source>
        <strain evidence="3">ATCC 35583 / DSM 2078 / JCM 9277 / NBRC 100435 / Kra 1</strain>
    </source>
</reference>
<feature type="transmembrane region" description="Helical" evidence="1">
    <location>
        <begin position="6"/>
        <end position="24"/>
    </location>
</feature>
<dbReference type="Proteomes" id="UP000002654">
    <property type="component" value="Chromosome"/>
</dbReference>
<gene>
    <name evidence="2" type="primary">yhhQ1</name>
    <name evidence="2" type="ordered locus">TTX_1947</name>
</gene>
<organism evidence="2 3">
    <name type="scientific">Thermoproteus tenax (strain ATCC 35583 / DSM 2078 / JCM 9277 / NBRC 100435 / Kra 1)</name>
    <dbReference type="NCBI Taxonomy" id="768679"/>
    <lineage>
        <taxon>Archaea</taxon>
        <taxon>Thermoproteota</taxon>
        <taxon>Thermoprotei</taxon>
        <taxon>Thermoproteales</taxon>
        <taxon>Thermoproteaceae</taxon>
        <taxon>Thermoproteus</taxon>
    </lineage>
</organism>
<dbReference type="HAMAP" id="MF_02088">
    <property type="entry name" value="Q_prec_transport"/>
    <property type="match status" value="1"/>
</dbReference>
<dbReference type="NCBIfam" id="TIGR00697">
    <property type="entry name" value="queuosine precursor transporter"/>
    <property type="match status" value="1"/>
</dbReference>
<dbReference type="EMBL" id="FN869859">
    <property type="protein sequence ID" value="CCC82562.1"/>
    <property type="molecule type" value="Genomic_DNA"/>
</dbReference>
<protein>
    <recommendedName>
        <fullName evidence="1">Probable queuosine precursor transporter</fullName>
        <shortName evidence="1">Q precursor transporter</shortName>
    </recommendedName>
</protein>
<comment type="similarity">
    <text evidence="1">Belongs to the vitamin uptake transporter (VUT/ECF) (TC 2.A.88) family. Q precursor transporter subfamily.</text>
</comment>
<dbReference type="AlphaFoldDB" id="G4RLW7"/>
<proteinExistence type="inferred from homology"/>
<dbReference type="PATRIC" id="fig|768679.9.peg.1970"/>
<keyword evidence="1" id="KW-0472">Membrane</keyword>